<keyword evidence="2" id="KW-1185">Reference proteome</keyword>
<comment type="caution">
    <text evidence="1">The sequence shown here is derived from an EMBL/GenBank/DDBJ whole genome shotgun (WGS) entry which is preliminary data.</text>
</comment>
<reference evidence="1" key="2">
    <citation type="submission" date="2020-09" db="EMBL/GenBank/DDBJ databases">
        <authorList>
            <person name="Sun Q."/>
            <person name="Zhou Y."/>
        </authorList>
    </citation>
    <scope>NUCLEOTIDE SEQUENCE</scope>
    <source>
        <strain evidence="1">CGMCC 1.15290</strain>
    </source>
</reference>
<dbReference type="AlphaFoldDB" id="A0A917N0K8"/>
<evidence type="ECO:0000313" key="1">
    <source>
        <dbReference type="EMBL" id="GGH80888.1"/>
    </source>
</evidence>
<organism evidence="1 2">
    <name type="scientific">Filimonas zeae</name>
    <dbReference type="NCBI Taxonomy" id="1737353"/>
    <lineage>
        <taxon>Bacteria</taxon>
        <taxon>Pseudomonadati</taxon>
        <taxon>Bacteroidota</taxon>
        <taxon>Chitinophagia</taxon>
        <taxon>Chitinophagales</taxon>
        <taxon>Chitinophagaceae</taxon>
        <taxon>Filimonas</taxon>
    </lineage>
</organism>
<accession>A0A917N0K8</accession>
<gene>
    <name evidence="1" type="ORF">GCM10011379_52430</name>
</gene>
<reference evidence="1" key="1">
    <citation type="journal article" date="2014" name="Int. J. Syst. Evol. Microbiol.">
        <title>Complete genome sequence of Corynebacterium casei LMG S-19264T (=DSM 44701T), isolated from a smear-ripened cheese.</title>
        <authorList>
            <consortium name="US DOE Joint Genome Institute (JGI-PGF)"/>
            <person name="Walter F."/>
            <person name="Albersmeier A."/>
            <person name="Kalinowski J."/>
            <person name="Ruckert C."/>
        </authorList>
    </citation>
    <scope>NUCLEOTIDE SEQUENCE</scope>
    <source>
        <strain evidence="1">CGMCC 1.15290</strain>
    </source>
</reference>
<protein>
    <submittedName>
        <fullName evidence="1">Uncharacterized protein</fullName>
    </submittedName>
</protein>
<sequence length="71" mass="8266">MPGMSVLVIRGNKGCFRRNPVLWQMALKRWHAIKKRQQLNEKQGEMEQKLRHITHGNLYATAELGGKRIVL</sequence>
<evidence type="ECO:0000313" key="2">
    <source>
        <dbReference type="Proteomes" id="UP000627292"/>
    </source>
</evidence>
<dbReference type="Proteomes" id="UP000627292">
    <property type="component" value="Unassembled WGS sequence"/>
</dbReference>
<name>A0A917N0K8_9BACT</name>
<dbReference type="EMBL" id="BMIB01000006">
    <property type="protein sequence ID" value="GGH80888.1"/>
    <property type="molecule type" value="Genomic_DNA"/>
</dbReference>
<proteinExistence type="predicted"/>